<gene>
    <name evidence="1" type="ORF">L486_08073</name>
</gene>
<name>A0A1B9IG43_9TREE</name>
<evidence type="ECO:0000313" key="2">
    <source>
        <dbReference type="Proteomes" id="UP000092583"/>
    </source>
</evidence>
<proteinExistence type="predicted"/>
<dbReference type="EMBL" id="KI669470">
    <property type="protein sequence ID" value="OCF54523.1"/>
    <property type="molecule type" value="Genomic_DNA"/>
</dbReference>
<organism evidence="1 2">
    <name type="scientific">Kwoniella mangroviensis CBS 10435</name>
    <dbReference type="NCBI Taxonomy" id="1331196"/>
    <lineage>
        <taxon>Eukaryota</taxon>
        <taxon>Fungi</taxon>
        <taxon>Dikarya</taxon>
        <taxon>Basidiomycota</taxon>
        <taxon>Agaricomycotina</taxon>
        <taxon>Tremellomycetes</taxon>
        <taxon>Tremellales</taxon>
        <taxon>Cryptococcaceae</taxon>
        <taxon>Kwoniella</taxon>
    </lineage>
</organism>
<dbReference type="Proteomes" id="UP000092583">
    <property type="component" value="Unassembled WGS sequence"/>
</dbReference>
<keyword evidence="2" id="KW-1185">Reference proteome</keyword>
<protein>
    <submittedName>
        <fullName evidence="1">Uncharacterized protein</fullName>
    </submittedName>
</protein>
<evidence type="ECO:0000313" key="1">
    <source>
        <dbReference type="EMBL" id="OCF54523.1"/>
    </source>
</evidence>
<reference evidence="1 2" key="1">
    <citation type="submission" date="2013-07" db="EMBL/GenBank/DDBJ databases">
        <title>The Genome Sequence of Kwoniella mangroviensis CBS10435.</title>
        <authorList>
            <consortium name="The Broad Institute Genome Sequencing Platform"/>
            <person name="Cuomo C."/>
            <person name="Litvintseva A."/>
            <person name="Chen Y."/>
            <person name="Heitman J."/>
            <person name="Sun S."/>
            <person name="Springer D."/>
            <person name="Dromer F."/>
            <person name="Young S.K."/>
            <person name="Zeng Q."/>
            <person name="Gargeya S."/>
            <person name="Fitzgerald M."/>
            <person name="Abouelleil A."/>
            <person name="Alvarado L."/>
            <person name="Berlin A.M."/>
            <person name="Chapman S.B."/>
            <person name="Dewar J."/>
            <person name="Goldberg J."/>
            <person name="Griggs A."/>
            <person name="Gujja S."/>
            <person name="Hansen M."/>
            <person name="Howarth C."/>
            <person name="Imamovic A."/>
            <person name="Larimer J."/>
            <person name="McCowan C."/>
            <person name="Murphy C."/>
            <person name="Pearson M."/>
            <person name="Priest M."/>
            <person name="Roberts A."/>
            <person name="Saif S."/>
            <person name="Shea T."/>
            <person name="Sykes S."/>
            <person name="Wortman J."/>
            <person name="Nusbaum C."/>
            <person name="Birren B."/>
        </authorList>
    </citation>
    <scope>NUCLEOTIDE SEQUENCE [LARGE SCALE GENOMIC DNA]</scope>
    <source>
        <strain evidence="1 2">CBS 10435</strain>
    </source>
</reference>
<sequence length="361" mass="40414">MPKGNGGKIIQSYLGYFKAHLAKAIRSQLGPVSSPAQLQVGTPAHKAWAQWQQSGIHTWYFKSNDRVLSFDNPVGIESPDADHEVSSSKFFRRASTAMRNKRKTQEDWPKRQVSERIPWAEYIATVNDEKDFPPHLHQIISPTTTTPSSSNLIEMSSVDSDSESINIEERSLDIVIEDQFDHTMFLHTPPRVPPLDQSMIIAPAVDIARNIPLPPSPMSSATSLVETKQDRSYIDLVKVLCGILKLELDKKPSSCMDKTEIIISKHYYELYPHIPQLITSLGGSIFIDSKSPKPLTCGVQRYAIDIDWSLGRNGSSKSNTLIDDESPKLDFHGLFNLIRDLREKELSPGNDDNGSGDLLTF</sequence>
<accession>A0A1B9IG43</accession>
<reference evidence="2" key="2">
    <citation type="submission" date="2013-12" db="EMBL/GenBank/DDBJ databases">
        <title>Evolution of pathogenesis and genome organization in the Tremellales.</title>
        <authorList>
            <person name="Cuomo C."/>
            <person name="Litvintseva A."/>
            <person name="Heitman J."/>
            <person name="Chen Y."/>
            <person name="Sun S."/>
            <person name="Springer D."/>
            <person name="Dromer F."/>
            <person name="Young S."/>
            <person name="Zeng Q."/>
            <person name="Chapman S."/>
            <person name="Gujja S."/>
            <person name="Saif S."/>
            <person name="Birren B."/>
        </authorList>
    </citation>
    <scope>NUCLEOTIDE SEQUENCE [LARGE SCALE GENOMIC DNA]</scope>
    <source>
        <strain evidence="2">CBS 10435</strain>
    </source>
</reference>
<dbReference type="AlphaFoldDB" id="A0A1B9IG43"/>